<keyword evidence="6" id="KW-1133">Transmembrane helix</keyword>
<name>M7CKV7_CHEMY</name>
<dbReference type="InterPro" id="IPR036772">
    <property type="entry name" value="SRCR-like_dom_sf"/>
</dbReference>
<dbReference type="PROSITE" id="PS50287">
    <property type="entry name" value="SRCR_2"/>
    <property type="match status" value="1"/>
</dbReference>
<dbReference type="EMBL" id="KB485075">
    <property type="protein sequence ID" value="EMP41742.1"/>
    <property type="molecule type" value="Genomic_DNA"/>
</dbReference>
<dbReference type="FunFam" id="3.10.250.10:FF:000006">
    <property type="entry name" value="neurotrypsin isoform X2"/>
    <property type="match status" value="1"/>
</dbReference>
<evidence type="ECO:0000256" key="6">
    <source>
        <dbReference type="SAM" id="Phobius"/>
    </source>
</evidence>
<gene>
    <name evidence="8" type="ORF">UY3_01004</name>
</gene>
<feature type="domain" description="SRCR" evidence="7">
    <location>
        <begin position="13"/>
        <end position="113"/>
    </location>
</feature>
<feature type="disulfide bond" evidence="5">
    <location>
        <begin position="38"/>
        <end position="102"/>
    </location>
</feature>
<evidence type="ECO:0000259" key="7">
    <source>
        <dbReference type="PROSITE" id="PS50287"/>
    </source>
</evidence>
<dbReference type="GO" id="GO:0016020">
    <property type="term" value="C:membrane"/>
    <property type="evidence" value="ECO:0007669"/>
    <property type="project" value="InterPro"/>
</dbReference>
<feature type="transmembrane region" description="Helical" evidence="6">
    <location>
        <begin position="227"/>
        <end position="246"/>
    </location>
</feature>
<comment type="caution">
    <text evidence="5">Lacks conserved residue(s) required for the propagation of feature annotation.</text>
</comment>
<evidence type="ECO:0000313" key="9">
    <source>
        <dbReference type="Proteomes" id="UP000031443"/>
    </source>
</evidence>
<dbReference type="PANTHER" id="PTHR19331">
    <property type="entry name" value="SCAVENGER RECEPTOR DOMAIN-CONTAINING"/>
    <property type="match status" value="1"/>
</dbReference>
<protein>
    <recommendedName>
        <fullName evidence="7">SRCR domain-containing protein</fullName>
    </recommendedName>
</protein>
<evidence type="ECO:0000256" key="5">
    <source>
        <dbReference type="PROSITE-ProRule" id="PRU00196"/>
    </source>
</evidence>
<reference evidence="9" key="1">
    <citation type="journal article" date="2013" name="Nat. Genet.">
        <title>The draft genomes of soft-shell turtle and green sea turtle yield insights into the development and evolution of the turtle-specific body plan.</title>
        <authorList>
            <person name="Wang Z."/>
            <person name="Pascual-Anaya J."/>
            <person name="Zadissa A."/>
            <person name="Li W."/>
            <person name="Niimura Y."/>
            <person name="Huang Z."/>
            <person name="Li C."/>
            <person name="White S."/>
            <person name="Xiong Z."/>
            <person name="Fang D."/>
            <person name="Wang B."/>
            <person name="Ming Y."/>
            <person name="Chen Y."/>
            <person name="Zheng Y."/>
            <person name="Kuraku S."/>
            <person name="Pignatelli M."/>
            <person name="Herrero J."/>
            <person name="Beal K."/>
            <person name="Nozawa M."/>
            <person name="Li Q."/>
            <person name="Wang J."/>
            <person name="Zhang H."/>
            <person name="Yu L."/>
            <person name="Shigenobu S."/>
            <person name="Wang J."/>
            <person name="Liu J."/>
            <person name="Flicek P."/>
            <person name="Searle S."/>
            <person name="Wang J."/>
            <person name="Kuratani S."/>
            <person name="Yin Y."/>
            <person name="Aken B."/>
            <person name="Zhang G."/>
            <person name="Irie N."/>
        </authorList>
    </citation>
    <scope>NUCLEOTIDE SEQUENCE [LARGE SCALE GENOMIC DNA]</scope>
</reference>
<feature type="disulfide bond" evidence="5">
    <location>
        <begin position="82"/>
        <end position="92"/>
    </location>
</feature>
<keyword evidence="6" id="KW-0812">Transmembrane</keyword>
<evidence type="ECO:0000256" key="2">
    <source>
        <dbReference type="ARBA" id="ARBA00022737"/>
    </source>
</evidence>
<dbReference type="AlphaFoldDB" id="M7CKV7"/>
<evidence type="ECO:0000256" key="4">
    <source>
        <dbReference type="ARBA" id="ARBA00023180"/>
    </source>
</evidence>
<keyword evidence="9" id="KW-1185">Reference proteome</keyword>
<dbReference type="Pfam" id="PF00530">
    <property type="entry name" value="SRCR"/>
    <property type="match status" value="1"/>
</dbReference>
<keyword evidence="4" id="KW-0325">Glycoprotein</keyword>
<dbReference type="Proteomes" id="UP000031443">
    <property type="component" value="Unassembled WGS sequence"/>
</dbReference>
<feature type="transmembrane region" description="Helical" evidence="6">
    <location>
        <begin position="170"/>
        <end position="188"/>
    </location>
</feature>
<dbReference type="SMART" id="SM00202">
    <property type="entry name" value="SR"/>
    <property type="match status" value="1"/>
</dbReference>
<dbReference type="InterPro" id="IPR001190">
    <property type="entry name" value="SRCR"/>
</dbReference>
<dbReference type="PRINTS" id="PR00258">
    <property type="entry name" value="SPERACTRCPTR"/>
</dbReference>
<keyword evidence="6" id="KW-0472">Membrane</keyword>
<evidence type="ECO:0000256" key="1">
    <source>
        <dbReference type="ARBA" id="ARBA00022729"/>
    </source>
</evidence>
<keyword evidence="1" id="KW-0732">Signal</keyword>
<evidence type="ECO:0000313" key="8">
    <source>
        <dbReference type="EMBL" id="EMP41742.1"/>
    </source>
</evidence>
<feature type="transmembrane region" description="Helical" evidence="6">
    <location>
        <begin position="197"/>
        <end position="215"/>
    </location>
</feature>
<organism evidence="8 9">
    <name type="scientific">Chelonia mydas</name>
    <name type="common">Green sea-turtle</name>
    <name type="synonym">Chelonia agassizi</name>
    <dbReference type="NCBI Taxonomy" id="8469"/>
    <lineage>
        <taxon>Eukaryota</taxon>
        <taxon>Metazoa</taxon>
        <taxon>Chordata</taxon>
        <taxon>Craniata</taxon>
        <taxon>Vertebrata</taxon>
        <taxon>Euteleostomi</taxon>
        <taxon>Archelosauria</taxon>
        <taxon>Testudinata</taxon>
        <taxon>Testudines</taxon>
        <taxon>Cryptodira</taxon>
        <taxon>Durocryptodira</taxon>
        <taxon>Americhelydia</taxon>
        <taxon>Chelonioidea</taxon>
        <taxon>Cheloniidae</taxon>
        <taxon>Chelonia</taxon>
    </lineage>
</organism>
<keyword evidence="2" id="KW-0677">Repeat</keyword>
<sequence length="295" mass="32569">MFVSFPIKKVAPIRLVNGSSHCSGRVEVLHNQQWETVCDGSWDLHDAEVISRQLGCGTVLSAAGRARFGQGSDPIWLDEVICTGMELALSECRARPWGDYNCNHGKDAGVVGSDWIQIFILIVVVLIFIISAINLSISYKHPVPNPTNANCDATDPVPKPRNTNSNVNDSIQMLILILVGPNYIIFTIKPFISYKDLIWILILVPVGPNFIISTIDLSINYKHEYCGWIQILILIVVVLIFIICIIKPCINYRRTGGGPCHCFREPHGVAPDPAPQLECQSRAMLLLPGAAWCGP</sequence>
<proteinExistence type="predicted"/>
<evidence type="ECO:0000256" key="3">
    <source>
        <dbReference type="ARBA" id="ARBA00023157"/>
    </source>
</evidence>
<accession>M7CKV7</accession>
<dbReference type="Gene3D" id="3.10.250.10">
    <property type="entry name" value="SRCR-like domain"/>
    <property type="match status" value="1"/>
</dbReference>
<feature type="transmembrane region" description="Helical" evidence="6">
    <location>
        <begin position="115"/>
        <end position="137"/>
    </location>
</feature>
<keyword evidence="3 5" id="KW-1015">Disulfide bond</keyword>
<dbReference type="PANTHER" id="PTHR19331:SF487">
    <property type="entry name" value="SOLUBLE SCAVENGER RECEPTOR CYSTEINE-RICH DOMAIN-CONTAINING PROTEIN SSC5D"/>
    <property type="match status" value="1"/>
</dbReference>
<dbReference type="SUPFAM" id="SSF56487">
    <property type="entry name" value="SRCR-like"/>
    <property type="match status" value="1"/>
</dbReference>